<feature type="domain" description="DUF8017" evidence="3">
    <location>
        <begin position="205"/>
        <end position="400"/>
    </location>
</feature>
<protein>
    <recommendedName>
        <fullName evidence="3">DUF8017 domain-containing protein</fullName>
    </recommendedName>
</protein>
<gene>
    <name evidence="4" type="ORF">RM844_06225</name>
</gene>
<keyword evidence="5" id="KW-1185">Reference proteome</keyword>
<dbReference type="RefSeq" id="WP_311665683.1">
    <property type="nucleotide sequence ID" value="NZ_JAVREO010000003.1"/>
</dbReference>
<organism evidence="4 5">
    <name type="scientific">Streptomyces chisholmiae</name>
    <dbReference type="NCBI Taxonomy" id="3075540"/>
    <lineage>
        <taxon>Bacteria</taxon>
        <taxon>Bacillati</taxon>
        <taxon>Actinomycetota</taxon>
        <taxon>Actinomycetes</taxon>
        <taxon>Kitasatosporales</taxon>
        <taxon>Streptomycetaceae</taxon>
        <taxon>Streptomyces</taxon>
    </lineage>
</organism>
<evidence type="ECO:0000256" key="2">
    <source>
        <dbReference type="SAM" id="Phobius"/>
    </source>
</evidence>
<evidence type="ECO:0000313" key="5">
    <source>
        <dbReference type="Proteomes" id="UP001183410"/>
    </source>
</evidence>
<reference evidence="5" key="1">
    <citation type="submission" date="2023-07" db="EMBL/GenBank/DDBJ databases">
        <title>30 novel species of actinomycetes from the DSMZ collection.</title>
        <authorList>
            <person name="Nouioui I."/>
        </authorList>
    </citation>
    <scope>NUCLEOTIDE SEQUENCE [LARGE SCALE GENOMIC DNA]</scope>
    <source>
        <strain evidence="5">DSM 44915</strain>
    </source>
</reference>
<feature type="compositionally biased region" description="Pro residues" evidence="1">
    <location>
        <begin position="107"/>
        <end position="116"/>
    </location>
</feature>
<name>A0ABU2JLN1_9ACTN</name>
<keyword evidence="2" id="KW-1133">Transmembrane helix</keyword>
<dbReference type="EMBL" id="JAVREO010000003">
    <property type="protein sequence ID" value="MDT0265885.1"/>
    <property type="molecule type" value="Genomic_DNA"/>
</dbReference>
<feature type="compositionally biased region" description="Low complexity" evidence="1">
    <location>
        <begin position="52"/>
        <end position="76"/>
    </location>
</feature>
<feature type="region of interest" description="Disordered" evidence="1">
    <location>
        <begin position="1"/>
        <end position="121"/>
    </location>
</feature>
<proteinExistence type="predicted"/>
<keyword evidence="2" id="KW-0812">Transmembrane</keyword>
<feature type="compositionally biased region" description="Pro residues" evidence="1">
    <location>
        <begin position="77"/>
        <end position="97"/>
    </location>
</feature>
<evidence type="ECO:0000256" key="1">
    <source>
        <dbReference type="SAM" id="MobiDB-lite"/>
    </source>
</evidence>
<feature type="compositionally biased region" description="Low complexity" evidence="1">
    <location>
        <begin position="18"/>
        <end position="37"/>
    </location>
</feature>
<feature type="transmembrane region" description="Helical" evidence="2">
    <location>
        <begin position="125"/>
        <end position="147"/>
    </location>
</feature>
<dbReference type="Proteomes" id="UP001183410">
    <property type="component" value="Unassembled WGS sequence"/>
</dbReference>
<accession>A0ABU2JLN1</accession>
<feature type="compositionally biased region" description="Gly residues" evidence="1">
    <location>
        <begin position="38"/>
        <end position="51"/>
    </location>
</feature>
<dbReference type="InterPro" id="IPR058330">
    <property type="entry name" value="DUF8017"/>
</dbReference>
<evidence type="ECO:0000313" key="4">
    <source>
        <dbReference type="EMBL" id="MDT0265885.1"/>
    </source>
</evidence>
<evidence type="ECO:0000259" key="3">
    <source>
        <dbReference type="Pfam" id="PF26056"/>
    </source>
</evidence>
<feature type="compositionally biased region" description="Acidic residues" evidence="1">
    <location>
        <begin position="168"/>
        <end position="182"/>
    </location>
</feature>
<sequence>MRPGEEQPGGEPAREWSNPYQQPGYQQPNPYQQPTPGAGWGAPGAQGGPGAPAGQPGAPDQPGAPTGQPGMPAGQPGVPPAPPPGQQGMPPTPPPGAPGGWQQQGPPTLPPQSPPPQDDKKSLKVMVGIIVSVAVVAGAAVTGVVLMSGDDDTTTDANNQEASADPGEAGDPDEEPTEESTEEPERPSNPNDPRRGVTQRPDPVIAPDWQVQTLENRHIAFDVPAEDWTVNPESTSMGLLDEREGAEEGDILVAMSGVATYLDGWCPEAEHGVSSRAMVGTKGAQGATNTAEAAENEAMNWALGGWDQQQLGTFEMTEPEEFESDYGISGHIVRATIRDVPPDEEDPNPCGQSDGKVIAISYLDLNNDMATWVMMADAGIPEELDDATIEQIMSSMRPYPVESEQS</sequence>
<dbReference type="Pfam" id="PF26056">
    <property type="entry name" value="DUF8017"/>
    <property type="match status" value="1"/>
</dbReference>
<comment type="caution">
    <text evidence="4">The sequence shown here is derived from an EMBL/GenBank/DDBJ whole genome shotgun (WGS) entry which is preliminary data.</text>
</comment>
<feature type="region of interest" description="Disordered" evidence="1">
    <location>
        <begin position="151"/>
        <end position="203"/>
    </location>
</feature>
<keyword evidence="2" id="KW-0472">Membrane</keyword>